<dbReference type="RefSeq" id="WP_074651763.1">
    <property type="nucleotide sequence ID" value="NZ_FMZR01000046.1"/>
</dbReference>
<dbReference type="EMBL" id="FMZR01000046">
    <property type="protein sequence ID" value="SDE82668.1"/>
    <property type="molecule type" value="Genomic_DNA"/>
</dbReference>
<gene>
    <name evidence="1" type="ORF">SAMN04487767_1466</name>
</gene>
<accession>A0A1G7G3G7</accession>
<sequence>MFVNSANLVQISNLDKSLMVVGRVGTGKTRELKKMALSLSKVLVLDPMREYQDEEFEKKTEGHVTLQHLECESNEGYGNFKITEDVINKAKQFEYVIVDETNYLRQEDFIYFLQQMKDSDIKVIASFQQMPSDDQIAKKFRYIISLDVTNDFDKITEYEKYNFDSGFGFKK</sequence>
<protein>
    <submittedName>
        <fullName evidence="1">Thymidine kinase</fullName>
    </submittedName>
</protein>
<evidence type="ECO:0000313" key="1">
    <source>
        <dbReference type="EMBL" id="SDE82668.1"/>
    </source>
</evidence>
<keyword evidence="1" id="KW-0418">Kinase</keyword>
<keyword evidence="1" id="KW-0808">Transferase</keyword>
<dbReference type="AlphaFoldDB" id="A0A1G7G3G7"/>
<evidence type="ECO:0000313" key="2">
    <source>
        <dbReference type="Proteomes" id="UP000183507"/>
    </source>
</evidence>
<dbReference type="SUPFAM" id="SSF52540">
    <property type="entry name" value="P-loop containing nucleoside triphosphate hydrolases"/>
    <property type="match status" value="1"/>
</dbReference>
<reference evidence="2" key="1">
    <citation type="submission" date="2016-10" db="EMBL/GenBank/DDBJ databases">
        <authorList>
            <person name="Varghese N."/>
        </authorList>
    </citation>
    <scope>NUCLEOTIDE SEQUENCE [LARGE SCALE GENOMIC DNA]</scope>
    <source>
        <strain evidence="2">KPR-7A</strain>
    </source>
</reference>
<dbReference type="GO" id="GO:0016301">
    <property type="term" value="F:kinase activity"/>
    <property type="evidence" value="ECO:0007669"/>
    <property type="project" value="UniProtKB-KW"/>
</dbReference>
<dbReference type="Proteomes" id="UP000183507">
    <property type="component" value="Unassembled WGS sequence"/>
</dbReference>
<name>A0A1G7G3G7_9BACI</name>
<proteinExistence type="predicted"/>
<dbReference type="InterPro" id="IPR027417">
    <property type="entry name" value="P-loop_NTPase"/>
</dbReference>
<dbReference type="Gene3D" id="3.40.50.300">
    <property type="entry name" value="P-loop containing nucleotide triphosphate hydrolases"/>
    <property type="match status" value="1"/>
</dbReference>
<organism evidence="1 2">
    <name type="scientific">Bacillus wiedmannii</name>
    <dbReference type="NCBI Taxonomy" id="1890302"/>
    <lineage>
        <taxon>Bacteria</taxon>
        <taxon>Bacillati</taxon>
        <taxon>Bacillota</taxon>
        <taxon>Bacilli</taxon>
        <taxon>Bacillales</taxon>
        <taxon>Bacillaceae</taxon>
        <taxon>Bacillus</taxon>
        <taxon>Bacillus cereus group</taxon>
    </lineage>
</organism>